<sequence length="320" mass="37342">MKTLLVISGIIVFFSCMKKNDGSYQKKSFAEVLKAKKDTSHVNIYVIQGNHGKDFNDFLKKNNLQEMHYIDDKMIIGEGYSIDYKKLDFHLNETFPDPNATGICYIDIEDPYINALSEANPDSKEFKRSLDLFVNSIKYCKSKRPNVQWGHYGMPRTTFEDPKILSSNKYLGPIYEASDVLFPSLYLFKDDQAVDYQVNFDYLNENTIEAIKIGKQYKKPVIGFVMHRFHNSDKRLQFLAMSDEFWARYLNSVLKIKYGNKRLDGITWWGADTYFYTSKAEGSNLRKEFSGNLEEFKKFNDQKLIHKGNILINTVDNRKK</sequence>
<evidence type="ECO:0000313" key="3">
    <source>
        <dbReference type="EMBL" id="MBL1219835.1"/>
    </source>
</evidence>
<accession>A0ABS1QB47</accession>
<dbReference type="InterPro" id="IPR013785">
    <property type="entry name" value="Aldolase_TIM"/>
</dbReference>
<reference evidence="3 4" key="1">
    <citation type="submission" date="2020-12" db="EMBL/GenBank/DDBJ databases">
        <title>Chryseobacterium endoalhailicus sp. nov., isolated from seed of leguminous plant.</title>
        <authorList>
            <person name="Zhang X."/>
        </authorList>
    </citation>
    <scope>NUCLEOTIDE SEQUENCE [LARGE SCALE GENOMIC DNA]</scope>
    <source>
        <strain evidence="3 4">L7</strain>
    </source>
</reference>
<dbReference type="InterPro" id="IPR017853">
    <property type="entry name" value="GH"/>
</dbReference>
<keyword evidence="2" id="KW-1015">Disulfide bond</keyword>
<dbReference type="EMBL" id="JAELVM010000001">
    <property type="protein sequence ID" value="MBL1219835.1"/>
    <property type="molecule type" value="Genomic_DNA"/>
</dbReference>
<dbReference type="Gene3D" id="3.20.20.70">
    <property type="entry name" value="Aldolase class I"/>
    <property type="match status" value="1"/>
</dbReference>
<evidence type="ECO:0008006" key="5">
    <source>
        <dbReference type="Google" id="ProtNLM"/>
    </source>
</evidence>
<dbReference type="SUPFAM" id="SSF51445">
    <property type="entry name" value="(Trans)glycosidases"/>
    <property type="match status" value="1"/>
</dbReference>
<dbReference type="InterPro" id="IPR018155">
    <property type="entry name" value="Hyaluronidase"/>
</dbReference>
<evidence type="ECO:0000256" key="2">
    <source>
        <dbReference type="ARBA" id="ARBA00023157"/>
    </source>
</evidence>
<dbReference type="Pfam" id="PF01630">
    <property type="entry name" value="Glyco_hydro_56"/>
    <property type="match status" value="1"/>
</dbReference>
<dbReference type="PROSITE" id="PS51257">
    <property type="entry name" value="PROKAR_LIPOPROTEIN"/>
    <property type="match status" value="1"/>
</dbReference>
<dbReference type="RefSeq" id="WP_202089177.1">
    <property type="nucleotide sequence ID" value="NZ_JAELVM010000001.1"/>
</dbReference>
<organism evidence="3 4">
    <name type="scientific">Chryseobacterium endalhagicum</name>
    <dbReference type="NCBI Taxonomy" id="2797638"/>
    <lineage>
        <taxon>Bacteria</taxon>
        <taxon>Pseudomonadati</taxon>
        <taxon>Bacteroidota</taxon>
        <taxon>Flavobacteriia</taxon>
        <taxon>Flavobacteriales</taxon>
        <taxon>Weeksellaceae</taxon>
        <taxon>Chryseobacterium group</taxon>
        <taxon>Chryseobacterium</taxon>
    </lineage>
</organism>
<comment type="caution">
    <text evidence="3">The sequence shown here is derived from an EMBL/GenBank/DDBJ whole genome shotgun (WGS) entry which is preliminary data.</text>
</comment>
<comment type="similarity">
    <text evidence="1">Belongs to the glycosyl hydrolase 56 family.</text>
</comment>
<name>A0ABS1QB47_9FLAO</name>
<protein>
    <recommendedName>
        <fullName evidence="5">GH26 domain-containing protein</fullName>
    </recommendedName>
</protein>
<evidence type="ECO:0000313" key="4">
    <source>
        <dbReference type="Proteomes" id="UP000661696"/>
    </source>
</evidence>
<gene>
    <name evidence="3" type="ORF">JET18_03245</name>
</gene>
<keyword evidence="4" id="KW-1185">Reference proteome</keyword>
<proteinExistence type="inferred from homology"/>
<evidence type="ECO:0000256" key="1">
    <source>
        <dbReference type="ARBA" id="ARBA00008871"/>
    </source>
</evidence>
<dbReference type="Proteomes" id="UP000661696">
    <property type="component" value="Unassembled WGS sequence"/>
</dbReference>